<feature type="signal peptide" evidence="2">
    <location>
        <begin position="1"/>
        <end position="20"/>
    </location>
</feature>
<gene>
    <name evidence="3" type="ORF">GJ654_00010</name>
</gene>
<sequence length="189" mass="20055">MGGKAALICGFLLGGLLALAAGPACAQGARFGGGGFPGFHFGGPRFDGPRFDGPRLHEPINRDDLAPLTHQPDGPPPPHEPAPLHEPAPRREPASPIEPAGPPPELAKARKCFSPAESRARVAQLSLRPPFEMMRRAATLAEAQALGGKLCRWADLDIYDISLLRPDGRVVHVFLDASTGREVSAPKMQ</sequence>
<comment type="caution">
    <text evidence="3">The sequence shown here is derived from an EMBL/GenBank/DDBJ whole genome shotgun (WGS) entry which is preliminary data.</text>
</comment>
<dbReference type="AlphaFoldDB" id="A0A6N8DGW5"/>
<feature type="region of interest" description="Disordered" evidence="1">
    <location>
        <begin position="45"/>
        <end position="107"/>
    </location>
</feature>
<evidence type="ECO:0000256" key="2">
    <source>
        <dbReference type="SAM" id="SignalP"/>
    </source>
</evidence>
<keyword evidence="2" id="KW-0732">Signal</keyword>
<accession>A0A6N8DGW5</accession>
<reference evidence="3 4" key="1">
    <citation type="submission" date="2019-11" db="EMBL/GenBank/DDBJ databases">
        <title>Whole-genome sequence of a Rhodoblastus acidophilus DSM 142.</title>
        <authorList>
            <person name="Kyndt J.A."/>
            <person name="Meyer T.E."/>
        </authorList>
    </citation>
    <scope>NUCLEOTIDE SEQUENCE [LARGE SCALE GENOMIC DNA]</scope>
    <source>
        <strain evidence="3 4">DSM 142</strain>
    </source>
</reference>
<dbReference type="Proteomes" id="UP000439113">
    <property type="component" value="Unassembled WGS sequence"/>
</dbReference>
<protein>
    <recommendedName>
        <fullName evidence="5">PepSY domain-containing protein</fullName>
    </recommendedName>
</protein>
<evidence type="ECO:0000313" key="4">
    <source>
        <dbReference type="Proteomes" id="UP000439113"/>
    </source>
</evidence>
<feature type="chain" id="PRO_5026869369" description="PepSY domain-containing protein" evidence="2">
    <location>
        <begin position="21"/>
        <end position="189"/>
    </location>
</feature>
<organism evidence="3 4">
    <name type="scientific">Rhodoblastus acidophilus</name>
    <name type="common">Rhodopseudomonas acidophila</name>
    <dbReference type="NCBI Taxonomy" id="1074"/>
    <lineage>
        <taxon>Bacteria</taxon>
        <taxon>Pseudomonadati</taxon>
        <taxon>Pseudomonadota</taxon>
        <taxon>Alphaproteobacteria</taxon>
        <taxon>Hyphomicrobiales</taxon>
        <taxon>Rhodoblastaceae</taxon>
        <taxon>Rhodoblastus</taxon>
    </lineage>
</organism>
<evidence type="ECO:0000313" key="3">
    <source>
        <dbReference type="EMBL" id="MTV29367.1"/>
    </source>
</evidence>
<evidence type="ECO:0008006" key="5">
    <source>
        <dbReference type="Google" id="ProtNLM"/>
    </source>
</evidence>
<evidence type="ECO:0000256" key="1">
    <source>
        <dbReference type="SAM" id="MobiDB-lite"/>
    </source>
</evidence>
<dbReference type="RefSeq" id="WP_155444046.1">
    <property type="nucleotide sequence ID" value="NZ_JAOQNR010000001.1"/>
</dbReference>
<dbReference type="OrthoDB" id="7864982at2"/>
<feature type="compositionally biased region" description="Basic and acidic residues" evidence="1">
    <location>
        <begin position="47"/>
        <end position="65"/>
    </location>
</feature>
<proteinExistence type="predicted"/>
<feature type="compositionally biased region" description="Pro residues" evidence="1">
    <location>
        <begin position="73"/>
        <end position="86"/>
    </location>
</feature>
<name>A0A6N8DGW5_RHOAC</name>
<dbReference type="EMBL" id="WNKS01000001">
    <property type="protein sequence ID" value="MTV29367.1"/>
    <property type="molecule type" value="Genomic_DNA"/>
</dbReference>